<keyword evidence="6 7" id="KW-0472">Membrane</keyword>
<evidence type="ECO:0000256" key="3">
    <source>
        <dbReference type="ARBA" id="ARBA00022475"/>
    </source>
</evidence>
<evidence type="ECO:0000313" key="8">
    <source>
        <dbReference type="EMBL" id="HJB39727.1"/>
    </source>
</evidence>
<feature type="transmembrane region" description="Helical" evidence="7">
    <location>
        <begin position="216"/>
        <end position="237"/>
    </location>
</feature>
<feature type="transmembrane region" description="Helical" evidence="7">
    <location>
        <begin position="124"/>
        <end position="146"/>
    </location>
</feature>
<comment type="similarity">
    <text evidence="2">Belongs to the FliR/MopE/SpaR family.</text>
</comment>
<gene>
    <name evidence="8" type="ORF">H9943_04940</name>
</gene>
<evidence type="ECO:0000256" key="5">
    <source>
        <dbReference type="ARBA" id="ARBA00022989"/>
    </source>
</evidence>
<keyword evidence="8" id="KW-0282">Flagellum</keyword>
<keyword evidence="3" id="KW-1003">Cell membrane</keyword>
<comment type="caution">
    <text evidence="8">The sequence shown here is derived from an EMBL/GenBank/DDBJ whole genome shotgun (WGS) entry which is preliminary data.</text>
</comment>
<accession>A0A9D2M1Y8</accession>
<dbReference type="PANTHER" id="PTHR30065:SF1">
    <property type="entry name" value="SURFACE PRESENTATION OF ANTIGENS PROTEIN SPAR"/>
    <property type="match status" value="1"/>
</dbReference>
<sequence length="254" mass="28176">MTLSSETLLIYVLVFFRMAGLLAFNPILTQKSIPAQLRIALMLALTFFTAPGASEGYTLPTTDAGFLWAAFCEMTLGLAIGFVIQCFYYLLFTVGDVADQGFGLAMAKAFNPDTNIQTSMTARILQFLFVGYFFAANGHLIFLQIASSSYQFVGIGAATIFDNAPAFLISLFIQVFSLCMQLLAPFLVATITLEVGMGILMKLVPQMNIFVLHFQLKVMLGLFLVFLYATPVSNFIMNYETMMFQQMQKLLEAM</sequence>
<dbReference type="Proteomes" id="UP000824209">
    <property type="component" value="Unassembled WGS sequence"/>
</dbReference>
<feature type="transmembrane region" description="Helical" evidence="7">
    <location>
        <begin position="66"/>
        <end position="91"/>
    </location>
</feature>
<feature type="transmembrane region" description="Helical" evidence="7">
    <location>
        <begin position="182"/>
        <end position="204"/>
    </location>
</feature>
<evidence type="ECO:0000313" key="9">
    <source>
        <dbReference type="Proteomes" id="UP000824209"/>
    </source>
</evidence>
<reference evidence="8" key="2">
    <citation type="submission" date="2021-04" db="EMBL/GenBank/DDBJ databases">
        <authorList>
            <person name="Gilroy R."/>
        </authorList>
    </citation>
    <scope>NUCLEOTIDE SEQUENCE</scope>
    <source>
        <strain evidence="8">ChiBcec8-14828</strain>
    </source>
</reference>
<organism evidence="8 9">
    <name type="scientific">Candidatus Ruthenibacterium avium</name>
    <dbReference type="NCBI Taxonomy" id="2838751"/>
    <lineage>
        <taxon>Bacteria</taxon>
        <taxon>Bacillati</taxon>
        <taxon>Bacillota</taxon>
        <taxon>Clostridia</taxon>
        <taxon>Eubacteriales</taxon>
        <taxon>Oscillospiraceae</taxon>
        <taxon>Ruthenibacterium</taxon>
    </lineage>
</organism>
<dbReference type="PANTHER" id="PTHR30065">
    <property type="entry name" value="FLAGELLAR BIOSYNTHETIC PROTEIN FLIR"/>
    <property type="match status" value="1"/>
</dbReference>
<evidence type="ECO:0000256" key="7">
    <source>
        <dbReference type="SAM" id="Phobius"/>
    </source>
</evidence>
<dbReference type="EMBL" id="DWYA01000048">
    <property type="protein sequence ID" value="HJB39727.1"/>
    <property type="molecule type" value="Genomic_DNA"/>
</dbReference>
<name>A0A9D2M1Y8_9FIRM</name>
<dbReference type="AlphaFoldDB" id="A0A9D2M1Y8"/>
<dbReference type="GO" id="GO:0005886">
    <property type="term" value="C:plasma membrane"/>
    <property type="evidence" value="ECO:0007669"/>
    <property type="project" value="UniProtKB-SubCell"/>
</dbReference>
<keyword evidence="4 7" id="KW-0812">Transmembrane</keyword>
<dbReference type="PRINTS" id="PR00953">
    <property type="entry name" value="TYPE3IMRPROT"/>
</dbReference>
<evidence type="ECO:0000256" key="6">
    <source>
        <dbReference type="ARBA" id="ARBA00023136"/>
    </source>
</evidence>
<keyword evidence="8" id="KW-0969">Cilium</keyword>
<keyword evidence="8" id="KW-0966">Cell projection</keyword>
<comment type="subcellular location">
    <subcellularLocation>
        <location evidence="1">Cell membrane</location>
        <topology evidence="1">Multi-pass membrane protein</topology>
    </subcellularLocation>
</comment>
<feature type="transmembrane region" description="Helical" evidence="7">
    <location>
        <begin position="152"/>
        <end position="175"/>
    </location>
</feature>
<feature type="transmembrane region" description="Helical" evidence="7">
    <location>
        <begin position="6"/>
        <end position="28"/>
    </location>
</feature>
<evidence type="ECO:0000256" key="4">
    <source>
        <dbReference type="ARBA" id="ARBA00022692"/>
    </source>
</evidence>
<dbReference type="GO" id="GO:0006605">
    <property type="term" value="P:protein targeting"/>
    <property type="evidence" value="ECO:0007669"/>
    <property type="project" value="InterPro"/>
</dbReference>
<protein>
    <submittedName>
        <fullName evidence="8">Flagellar biosynthetic protein FliR</fullName>
    </submittedName>
</protein>
<evidence type="ECO:0000256" key="1">
    <source>
        <dbReference type="ARBA" id="ARBA00004651"/>
    </source>
</evidence>
<evidence type="ECO:0000256" key="2">
    <source>
        <dbReference type="ARBA" id="ARBA00009772"/>
    </source>
</evidence>
<dbReference type="InterPro" id="IPR002010">
    <property type="entry name" value="T3SS_IM_R"/>
</dbReference>
<proteinExistence type="inferred from homology"/>
<reference evidence="8" key="1">
    <citation type="journal article" date="2021" name="PeerJ">
        <title>Extensive microbial diversity within the chicken gut microbiome revealed by metagenomics and culture.</title>
        <authorList>
            <person name="Gilroy R."/>
            <person name="Ravi A."/>
            <person name="Getino M."/>
            <person name="Pursley I."/>
            <person name="Horton D.L."/>
            <person name="Alikhan N.F."/>
            <person name="Baker D."/>
            <person name="Gharbi K."/>
            <person name="Hall N."/>
            <person name="Watson M."/>
            <person name="Adriaenssens E.M."/>
            <person name="Foster-Nyarko E."/>
            <person name="Jarju S."/>
            <person name="Secka A."/>
            <person name="Antonio M."/>
            <person name="Oren A."/>
            <person name="Chaudhuri R.R."/>
            <person name="La Ragione R."/>
            <person name="Hildebrand F."/>
            <person name="Pallen M.J."/>
        </authorList>
    </citation>
    <scope>NUCLEOTIDE SEQUENCE</scope>
    <source>
        <strain evidence="8">ChiBcec8-14828</strain>
    </source>
</reference>
<dbReference type="Pfam" id="PF01311">
    <property type="entry name" value="Bac_export_1"/>
    <property type="match status" value="1"/>
</dbReference>
<keyword evidence="5 7" id="KW-1133">Transmembrane helix</keyword>